<dbReference type="InterPro" id="IPR002909">
    <property type="entry name" value="IPT_dom"/>
</dbReference>
<evidence type="ECO:0000256" key="4">
    <source>
        <dbReference type="ARBA" id="ARBA00022833"/>
    </source>
</evidence>
<keyword evidence="9" id="KW-1185">Reference proteome</keyword>
<keyword evidence="4" id="KW-0862">Zinc</keyword>
<accession>A0A5D6V2Q3</accession>
<comment type="caution">
    <text evidence="8">The sequence shown here is derived from an EMBL/GenBank/DDBJ whole genome shotgun (WGS) entry which is preliminary data.</text>
</comment>
<dbReference type="InterPro" id="IPR014756">
    <property type="entry name" value="Ig_E-set"/>
</dbReference>
<dbReference type="InterPro" id="IPR001818">
    <property type="entry name" value="Pept_M10_metallopeptidase"/>
</dbReference>
<dbReference type="InterPro" id="IPR013783">
    <property type="entry name" value="Ig-like_fold"/>
</dbReference>
<protein>
    <submittedName>
        <fullName evidence="8">Matrixin family metalloprotease</fullName>
    </submittedName>
</protein>
<dbReference type="GO" id="GO:0004222">
    <property type="term" value="F:metalloendopeptidase activity"/>
    <property type="evidence" value="ECO:0007669"/>
    <property type="project" value="InterPro"/>
</dbReference>
<feature type="chain" id="PRO_5022867947" evidence="5">
    <location>
        <begin position="25"/>
        <end position="704"/>
    </location>
</feature>
<organism evidence="8 9">
    <name type="scientific">Hymenobacter lutimineralis</name>
    <dbReference type="NCBI Taxonomy" id="2606448"/>
    <lineage>
        <taxon>Bacteria</taxon>
        <taxon>Pseudomonadati</taxon>
        <taxon>Bacteroidota</taxon>
        <taxon>Cytophagia</taxon>
        <taxon>Cytophagales</taxon>
        <taxon>Hymenobacteraceae</taxon>
        <taxon>Hymenobacter</taxon>
    </lineage>
</organism>
<name>A0A5D6V2Q3_9BACT</name>
<evidence type="ECO:0000313" key="8">
    <source>
        <dbReference type="EMBL" id="TYZ09282.1"/>
    </source>
</evidence>
<evidence type="ECO:0000256" key="5">
    <source>
        <dbReference type="SAM" id="SignalP"/>
    </source>
</evidence>
<evidence type="ECO:0000256" key="1">
    <source>
        <dbReference type="ARBA" id="ARBA00022670"/>
    </source>
</evidence>
<feature type="signal peptide" evidence="5">
    <location>
        <begin position="1"/>
        <end position="24"/>
    </location>
</feature>
<dbReference type="Pfam" id="PF00413">
    <property type="entry name" value="Peptidase_M10"/>
    <property type="match status" value="1"/>
</dbReference>
<keyword evidence="3" id="KW-0378">Hydrolase</keyword>
<dbReference type="AlphaFoldDB" id="A0A5D6V2Q3"/>
<dbReference type="Proteomes" id="UP000322791">
    <property type="component" value="Unassembled WGS sequence"/>
</dbReference>
<keyword evidence="5" id="KW-0732">Signal</keyword>
<dbReference type="CDD" id="cd00102">
    <property type="entry name" value="IPT"/>
    <property type="match status" value="1"/>
</dbReference>
<dbReference type="SUPFAM" id="SSF55486">
    <property type="entry name" value="Metalloproteases ('zincins'), catalytic domain"/>
    <property type="match status" value="1"/>
</dbReference>
<dbReference type="GO" id="GO:0006508">
    <property type="term" value="P:proteolysis"/>
    <property type="evidence" value="ECO:0007669"/>
    <property type="project" value="UniProtKB-KW"/>
</dbReference>
<proteinExistence type="predicted"/>
<dbReference type="GO" id="GO:0031012">
    <property type="term" value="C:extracellular matrix"/>
    <property type="evidence" value="ECO:0007669"/>
    <property type="project" value="InterPro"/>
</dbReference>
<dbReference type="Gene3D" id="2.60.40.10">
    <property type="entry name" value="Immunoglobulins"/>
    <property type="match status" value="2"/>
</dbReference>
<dbReference type="SUPFAM" id="SSF81296">
    <property type="entry name" value="E set domains"/>
    <property type="match status" value="1"/>
</dbReference>
<feature type="domain" description="IPT/TIG" evidence="7">
    <location>
        <begin position="215"/>
        <end position="308"/>
    </location>
</feature>
<sequence length="704" mass="76278">MISRFLLRLLALPLLTLGALPVAGQALRTPPKDPTATQCLLLPLDPVRRADRSGLIVEGEVLDARGFWDANHQRIYTAHRLRIYKVWKGAPGATVTVITEGGTVGLDRQDLTNTLRLTPHEQGVFFLTKANFTGVEQAGVWTPYGSQQGFIRYALSEGTAAEPFRKYGRITPAFYAAVEEAADGHVSREVQPNQPLTAALQVLSRRLARRQLALISDLGPLSITAGTGEILTINGTGFGSSRGTGYVAFRNADDGGATEVKPQDSDYVSWSDAQIRVRVPTYGLEGKTAGSGPVRVVTAAQEEATSAAPITVVYAVSTVQTNGTNEIVRPNHINTNNRGGYTFQPAANFTSRAGAPEAFQRSLTTWRCQTGVNWELGAERTGTVAADDNANGLGFDSGSQLPDRVLGRTTSYYQGCRRADGTVVFTVKEIDMVFDGEQRWQFGPDQPTAGQYDFESVVVHELGHAQQLSHLILPGAVMHYAIGARQVSRELNPASEIAGGRFVLKTRSFRALGCGARPMLPAPLVTVAPKTITAGQVSIEWTTTAECFVQEFIVERSQDTSSWTTLDRVPAGGASYRLLDEQAPEGRLYYRLGLVRPTGEIDYTGPQLVTDGSLALNKLELFPNPVRYGTPAQVQFLTDTDAILVLRLYDSVGREVGQQVAALQAGYNVVVLQLPAGLRSGWYMVRWNDQSGHRGAVPFVLAGQ</sequence>
<dbReference type="Pfam" id="PF01833">
    <property type="entry name" value="TIG"/>
    <property type="match status" value="1"/>
</dbReference>
<feature type="domain" description="Peptidase M10 metallopeptidase" evidence="6">
    <location>
        <begin position="430"/>
        <end position="483"/>
    </location>
</feature>
<keyword evidence="1 8" id="KW-0645">Protease</keyword>
<keyword evidence="8" id="KW-0482">Metalloprotease</keyword>
<gene>
    <name evidence="8" type="ORF">FY528_11095</name>
</gene>
<reference evidence="8 9" key="1">
    <citation type="submission" date="2019-08" db="EMBL/GenBank/DDBJ databases">
        <authorList>
            <person name="Seo M.-J."/>
        </authorList>
    </citation>
    <scope>NUCLEOTIDE SEQUENCE [LARGE SCALE GENOMIC DNA]</scope>
    <source>
        <strain evidence="8 9">KIGAM108</strain>
    </source>
</reference>
<evidence type="ECO:0000313" key="9">
    <source>
        <dbReference type="Proteomes" id="UP000322791"/>
    </source>
</evidence>
<keyword evidence="2" id="KW-0479">Metal-binding</keyword>
<dbReference type="GO" id="GO:0008270">
    <property type="term" value="F:zinc ion binding"/>
    <property type="evidence" value="ECO:0007669"/>
    <property type="project" value="InterPro"/>
</dbReference>
<dbReference type="RefSeq" id="WP_149071077.1">
    <property type="nucleotide sequence ID" value="NZ_VTHL01000010.1"/>
</dbReference>
<dbReference type="InterPro" id="IPR024079">
    <property type="entry name" value="MetalloPept_cat_dom_sf"/>
</dbReference>
<evidence type="ECO:0000256" key="2">
    <source>
        <dbReference type="ARBA" id="ARBA00022723"/>
    </source>
</evidence>
<evidence type="ECO:0000259" key="7">
    <source>
        <dbReference type="Pfam" id="PF01833"/>
    </source>
</evidence>
<dbReference type="EMBL" id="VTHL01000010">
    <property type="protein sequence ID" value="TYZ09282.1"/>
    <property type="molecule type" value="Genomic_DNA"/>
</dbReference>
<evidence type="ECO:0000259" key="6">
    <source>
        <dbReference type="Pfam" id="PF00413"/>
    </source>
</evidence>
<evidence type="ECO:0000256" key="3">
    <source>
        <dbReference type="ARBA" id="ARBA00022801"/>
    </source>
</evidence>
<dbReference type="Gene3D" id="3.40.390.10">
    <property type="entry name" value="Collagenase (Catalytic Domain)"/>
    <property type="match status" value="1"/>
</dbReference>